<dbReference type="Pfam" id="PF00579">
    <property type="entry name" value="tRNA-synt_1b"/>
    <property type="match status" value="1"/>
</dbReference>
<dbReference type="EMBL" id="FNFF01000001">
    <property type="protein sequence ID" value="SDJ55548.1"/>
    <property type="molecule type" value="Genomic_DNA"/>
</dbReference>
<dbReference type="NCBIfam" id="TIGR00233">
    <property type="entry name" value="trpS"/>
    <property type="match status" value="1"/>
</dbReference>
<dbReference type="FunFam" id="1.10.240.10:FF:000005">
    <property type="entry name" value="Tryptophan--tRNA ligase"/>
    <property type="match status" value="1"/>
</dbReference>
<evidence type="ECO:0000256" key="8">
    <source>
        <dbReference type="ARBA" id="ARBA00049929"/>
    </source>
</evidence>
<dbReference type="EC" id="6.1.1.2" evidence="2 9"/>
<dbReference type="SUPFAM" id="SSF52374">
    <property type="entry name" value="Nucleotidylyl transferase"/>
    <property type="match status" value="1"/>
</dbReference>
<keyword evidence="7 10" id="KW-0030">Aminoacyl-tRNA synthetase</keyword>
<name>A0A1G8UNZ9_9ACTN</name>
<dbReference type="GO" id="GO:0005524">
    <property type="term" value="F:ATP binding"/>
    <property type="evidence" value="ECO:0007669"/>
    <property type="project" value="UniProtKB-KW"/>
</dbReference>
<evidence type="ECO:0000256" key="2">
    <source>
        <dbReference type="ARBA" id="ARBA00013161"/>
    </source>
</evidence>
<organism evidence="11 12">
    <name type="scientific">Streptomyces indicus</name>
    <dbReference type="NCBI Taxonomy" id="417292"/>
    <lineage>
        <taxon>Bacteria</taxon>
        <taxon>Bacillati</taxon>
        <taxon>Actinomycetota</taxon>
        <taxon>Actinomycetes</taxon>
        <taxon>Kitasatosporales</taxon>
        <taxon>Streptomycetaceae</taxon>
        <taxon>Streptomyces</taxon>
    </lineage>
</organism>
<dbReference type="CDD" id="cd00806">
    <property type="entry name" value="TrpRS_core"/>
    <property type="match status" value="1"/>
</dbReference>
<dbReference type="STRING" id="417292.SAMN05421806_101975"/>
<dbReference type="InterPro" id="IPR002305">
    <property type="entry name" value="aa-tRNA-synth_Ic"/>
</dbReference>
<sequence length="368" mass="40054">MQTDILTRATPTADTITGTALTTDSLAVARRRSAELEERIRREPGSFRVLTGDRPTGPLHLGHYFGTLRNRVRLQDAGVETFVLVADYQVLTDRDVAERQAETVEELLLDHLAVGIDPERSVIFAHSAVPALNQLLLPFLSLVSVAELQRNPTVKDEIAHSRQSAVSGLMFTYPVHQAADILFCKANLVPVGQDQLPHLEVTRTVARRFDDRYGPVFPVPDALLSEAPLLLGTDGTKMSKSRGNSIALGATADATAKLIKGARTDAERHITYDPEHRPEVSSLVLLAALCEGGDPHAVAEEIGGGAAALKRRVTESVNTFMAPMRARRAAYAKDRTYLREVLRSGNERAGAVAEATLAEVRQAMGTHY</sequence>
<evidence type="ECO:0000256" key="10">
    <source>
        <dbReference type="RuleBase" id="RU363036"/>
    </source>
</evidence>
<keyword evidence="6 10" id="KW-0648">Protein biosynthesis</keyword>
<dbReference type="RefSeq" id="WP_093607357.1">
    <property type="nucleotide sequence ID" value="NZ_FNFF01000001.1"/>
</dbReference>
<dbReference type="Gene3D" id="3.40.50.620">
    <property type="entry name" value="HUPs"/>
    <property type="match status" value="1"/>
</dbReference>
<dbReference type="PROSITE" id="PS00178">
    <property type="entry name" value="AA_TRNA_LIGASE_I"/>
    <property type="match status" value="1"/>
</dbReference>
<protein>
    <recommendedName>
        <fullName evidence="2 9">Tryptophan--tRNA ligase</fullName>
        <ecNumber evidence="2 9">6.1.1.2</ecNumber>
    </recommendedName>
</protein>
<keyword evidence="3 10" id="KW-0436">Ligase</keyword>
<evidence type="ECO:0000256" key="1">
    <source>
        <dbReference type="ARBA" id="ARBA00005594"/>
    </source>
</evidence>
<dbReference type="GO" id="GO:0004830">
    <property type="term" value="F:tryptophan-tRNA ligase activity"/>
    <property type="evidence" value="ECO:0007669"/>
    <property type="project" value="UniProtKB-UniRule"/>
</dbReference>
<evidence type="ECO:0000256" key="9">
    <source>
        <dbReference type="NCBIfam" id="TIGR00233"/>
    </source>
</evidence>
<dbReference type="GO" id="GO:0006436">
    <property type="term" value="P:tryptophanyl-tRNA aminoacylation"/>
    <property type="evidence" value="ECO:0007669"/>
    <property type="project" value="UniProtKB-UniRule"/>
</dbReference>
<evidence type="ECO:0000256" key="5">
    <source>
        <dbReference type="ARBA" id="ARBA00022840"/>
    </source>
</evidence>
<dbReference type="InterPro" id="IPR001412">
    <property type="entry name" value="aa-tRNA-synth_I_CS"/>
</dbReference>
<dbReference type="AlphaFoldDB" id="A0A1G8UNZ9"/>
<keyword evidence="4 10" id="KW-0547">Nucleotide-binding</keyword>
<evidence type="ECO:0000313" key="12">
    <source>
        <dbReference type="Proteomes" id="UP000199155"/>
    </source>
</evidence>
<dbReference type="Gene3D" id="1.10.240.10">
    <property type="entry name" value="Tyrosyl-Transfer RNA Synthetase"/>
    <property type="match status" value="1"/>
</dbReference>
<keyword evidence="12" id="KW-1185">Reference proteome</keyword>
<dbReference type="PANTHER" id="PTHR43766">
    <property type="entry name" value="TRYPTOPHAN--TRNA LIGASE, MITOCHONDRIAL"/>
    <property type="match status" value="1"/>
</dbReference>
<dbReference type="GO" id="GO:0005737">
    <property type="term" value="C:cytoplasm"/>
    <property type="evidence" value="ECO:0007669"/>
    <property type="project" value="UniProtKB-UniRule"/>
</dbReference>
<gene>
    <name evidence="11" type="ORF">SAMN05421806_101975</name>
</gene>
<evidence type="ECO:0000256" key="4">
    <source>
        <dbReference type="ARBA" id="ARBA00022741"/>
    </source>
</evidence>
<keyword evidence="5 10" id="KW-0067">ATP-binding</keyword>
<dbReference type="InterPro" id="IPR014729">
    <property type="entry name" value="Rossmann-like_a/b/a_fold"/>
</dbReference>
<evidence type="ECO:0000313" key="11">
    <source>
        <dbReference type="EMBL" id="SDJ55548.1"/>
    </source>
</evidence>
<evidence type="ECO:0000256" key="6">
    <source>
        <dbReference type="ARBA" id="ARBA00022917"/>
    </source>
</evidence>
<accession>A0A1G8UNZ9</accession>
<dbReference type="PRINTS" id="PR01039">
    <property type="entry name" value="TRNASYNTHTRP"/>
</dbReference>
<comment type="similarity">
    <text evidence="1 10">Belongs to the class-I aminoacyl-tRNA synthetase family.</text>
</comment>
<dbReference type="InterPro" id="IPR002306">
    <property type="entry name" value="Trp-tRNA-ligase"/>
</dbReference>
<reference evidence="11 12" key="1">
    <citation type="submission" date="2016-10" db="EMBL/GenBank/DDBJ databases">
        <authorList>
            <person name="de Groot N.N."/>
        </authorList>
    </citation>
    <scope>NUCLEOTIDE SEQUENCE [LARGE SCALE GENOMIC DNA]</scope>
    <source>
        <strain evidence="11 12">CGMCC 4.5727</strain>
    </source>
</reference>
<dbReference type="Proteomes" id="UP000199155">
    <property type="component" value="Unassembled WGS sequence"/>
</dbReference>
<dbReference type="InterPro" id="IPR050203">
    <property type="entry name" value="Trp-tRNA_synthetase"/>
</dbReference>
<comment type="catalytic activity">
    <reaction evidence="8">
        <text>tRNA(Trp) + L-tryptophan + ATP = L-tryptophyl-tRNA(Trp) + AMP + diphosphate + H(+)</text>
        <dbReference type="Rhea" id="RHEA:24080"/>
        <dbReference type="Rhea" id="RHEA-COMP:9671"/>
        <dbReference type="Rhea" id="RHEA-COMP:9705"/>
        <dbReference type="ChEBI" id="CHEBI:15378"/>
        <dbReference type="ChEBI" id="CHEBI:30616"/>
        <dbReference type="ChEBI" id="CHEBI:33019"/>
        <dbReference type="ChEBI" id="CHEBI:57912"/>
        <dbReference type="ChEBI" id="CHEBI:78442"/>
        <dbReference type="ChEBI" id="CHEBI:78535"/>
        <dbReference type="ChEBI" id="CHEBI:456215"/>
        <dbReference type="EC" id="6.1.1.2"/>
    </reaction>
</comment>
<dbReference type="OrthoDB" id="9801042at2"/>
<evidence type="ECO:0000256" key="7">
    <source>
        <dbReference type="ARBA" id="ARBA00023146"/>
    </source>
</evidence>
<evidence type="ECO:0000256" key="3">
    <source>
        <dbReference type="ARBA" id="ARBA00022598"/>
    </source>
</evidence>
<dbReference type="PANTHER" id="PTHR43766:SF1">
    <property type="entry name" value="TRYPTOPHAN--TRNA LIGASE, MITOCHONDRIAL"/>
    <property type="match status" value="1"/>
</dbReference>
<proteinExistence type="inferred from homology"/>